<dbReference type="Pfam" id="PF13193">
    <property type="entry name" value="AMP-binding_C"/>
    <property type="match status" value="1"/>
</dbReference>
<keyword evidence="4" id="KW-0443">Lipid metabolism</keyword>
<name>A0A369AJY4_9BURK</name>
<dbReference type="SUPFAM" id="SSF56801">
    <property type="entry name" value="Acetyl-CoA synthetase-like"/>
    <property type="match status" value="1"/>
</dbReference>
<evidence type="ECO:0000313" key="7">
    <source>
        <dbReference type="EMBL" id="RCX09692.1"/>
    </source>
</evidence>
<dbReference type="Pfam" id="PF00501">
    <property type="entry name" value="AMP-binding"/>
    <property type="match status" value="1"/>
</dbReference>
<evidence type="ECO:0000256" key="2">
    <source>
        <dbReference type="ARBA" id="ARBA00022598"/>
    </source>
</evidence>
<evidence type="ECO:0000259" key="5">
    <source>
        <dbReference type="Pfam" id="PF00501"/>
    </source>
</evidence>
<dbReference type="InterPro" id="IPR045851">
    <property type="entry name" value="AMP-bd_C_sf"/>
</dbReference>
<comment type="similarity">
    <text evidence="1">Belongs to the ATP-dependent AMP-binding enzyme family.</text>
</comment>
<dbReference type="AlphaFoldDB" id="A0A369AJY4"/>
<feature type="domain" description="AMP-binding enzyme C-terminal" evidence="6">
    <location>
        <begin position="452"/>
        <end position="526"/>
    </location>
</feature>
<dbReference type="GO" id="GO:0016874">
    <property type="term" value="F:ligase activity"/>
    <property type="evidence" value="ECO:0007669"/>
    <property type="project" value="UniProtKB-KW"/>
</dbReference>
<dbReference type="PANTHER" id="PTHR43859">
    <property type="entry name" value="ACYL-ACTIVATING ENZYME"/>
    <property type="match status" value="1"/>
</dbReference>
<dbReference type="InterPro" id="IPR000873">
    <property type="entry name" value="AMP-dep_synth/lig_dom"/>
</dbReference>
<sequence length="544" mass="60147">MQKSSIPSTMMQVPLSLNHFLERAGVYHGKSEIVSRLPDKSLHRYTYADFHRRAKALAEVLVKAGVQPGDRVATLMWNHYAHLECYFGIPAAGAVMHNLNLRLFPHDIAFIVNHAKDRFLLVDDVLLPLLAQFAKDVNFERIIVVPLTGQPVPAPYEDYEKFIGAATGDFQYVELDENAPSGMCYTSGTTGNPKGVVYSHRSTVLHSLVAALPGGLNISGADTVLPVVPMFHANAWGLPYVATFMGAKQVFPGPHLDSESLLDLYQRERVTITGGVPTIWLSLLQTLRSNPGKYDLVPGMRMLVGGSAAPESLFRGFDELGLVVGTAWGMTETSPLGTVSTLKPWMLALPKDQQYAYRVKQGMAAPLVEIRLMGDHGEVPWDGKSVGEIQVRGPWITGSYHETPVSEANFTADGWLRTGDVGTIDPEGFLQLTDRTKDLIKSGGEWISSVDLENNLMGHPAVLEAAVIAVPHPRWAERPLAVVVLRPGMSATAEELREHLAKTFAKWQLPDAFVFVNEIPRTSTGKFLKTKLREMYKDWKWEQE</sequence>
<keyword evidence="8" id="KW-1185">Reference proteome</keyword>
<protein>
    <submittedName>
        <fullName evidence="7">Fatty-acyl-CoA synthase</fullName>
    </submittedName>
</protein>
<organism evidence="7 8">
    <name type="scientific">Extensimonas vulgaris</name>
    <dbReference type="NCBI Taxonomy" id="1031594"/>
    <lineage>
        <taxon>Bacteria</taxon>
        <taxon>Pseudomonadati</taxon>
        <taxon>Pseudomonadota</taxon>
        <taxon>Betaproteobacteria</taxon>
        <taxon>Burkholderiales</taxon>
        <taxon>Comamonadaceae</taxon>
        <taxon>Extensimonas</taxon>
    </lineage>
</organism>
<keyword evidence="2" id="KW-0436">Ligase</keyword>
<feature type="domain" description="AMP-dependent synthetase/ligase" evidence="5">
    <location>
        <begin position="25"/>
        <end position="400"/>
    </location>
</feature>
<evidence type="ECO:0000256" key="3">
    <source>
        <dbReference type="ARBA" id="ARBA00022832"/>
    </source>
</evidence>
<dbReference type="EMBL" id="QPJU01000004">
    <property type="protein sequence ID" value="RCX09692.1"/>
    <property type="molecule type" value="Genomic_DNA"/>
</dbReference>
<dbReference type="Gene3D" id="3.40.50.12780">
    <property type="entry name" value="N-terminal domain of ligase-like"/>
    <property type="match status" value="1"/>
</dbReference>
<dbReference type="GO" id="GO:0006631">
    <property type="term" value="P:fatty acid metabolic process"/>
    <property type="evidence" value="ECO:0007669"/>
    <property type="project" value="UniProtKB-KW"/>
</dbReference>
<dbReference type="CDD" id="cd12119">
    <property type="entry name" value="ttLC_FACS_AlkK_like"/>
    <property type="match status" value="1"/>
</dbReference>
<comment type="caution">
    <text evidence="7">The sequence shown here is derived from an EMBL/GenBank/DDBJ whole genome shotgun (WGS) entry which is preliminary data.</text>
</comment>
<evidence type="ECO:0000259" key="6">
    <source>
        <dbReference type="Pfam" id="PF13193"/>
    </source>
</evidence>
<dbReference type="InterPro" id="IPR042099">
    <property type="entry name" value="ANL_N_sf"/>
</dbReference>
<dbReference type="PROSITE" id="PS00455">
    <property type="entry name" value="AMP_BINDING"/>
    <property type="match status" value="1"/>
</dbReference>
<keyword evidence="3" id="KW-0276">Fatty acid metabolism</keyword>
<evidence type="ECO:0000313" key="8">
    <source>
        <dbReference type="Proteomes" id="UP000252174"/>
    </source>
</evidence>
<dbReference type="Gene3D" id="3.30.300.30">
    <property type="match status" value="1"/>
</dbReference>
<dbReference type="RefSeq" id="WP_338324287.1">
    <property type="nucleotide sequence ID" value="NZ_QPJU01000004.1"/>
</dbReference>
<dbReference type="NCBIfam" id="NF004837">
    <property type="entry name" value="PRK06187.1"/>
    <property type="match status" value="1"/>
</dbReference>
<dbReference type="InterPro" id="IPR025110">
    <property type="entry name" value="AMP-bd_C"/>
</dbReference>
<reference evidence="7 8" key="1">
    <citation type="submission" date="2018-07" db="EMBL/GenBank/DDBJ databases">
        <title>Genomic Encyclopedia of Type Strains, Phase IV (KMG-IV): sequencing the most valuable type-strain genomes for metagenomic binning, comparative biology and taxonomic classification.</title>
        <authorList>
            <person name="Goeker M."/>
        </authorList>
    </citation>
    <scope>NUCLEOTIDE SEQUENCE [LARGE SCALE GENOMIC DNA]</scope>
    <source>
        <strain evidence="7 8">DSM 100911</strain>
    </source>
</reference>
<proteinExistence type="inferred from homology"/>
<evidence type="ECO:0000256" key="1">
    <source>
        <dbReference type="ARBA" id="ARBA00006432"/>
    </source>
</evidence>
<gene>
    <name evidence="7" type="ORF">DFR45_10452</name>
</gene>
<dbReference type="PANTHER" id="PTHR43859:SF4">
    <property type="entry name" value="BUTANOATE--COA LIGASE AAE1-RELATED"/>
    <property type="match status" value="1"/>
</dbReference>
<dbReference type="InterPro" id="IPR020845">
    <property type="entry name" value="AMP-binding_CS"/>
</dbReference>
<evidence type="ECO:0000256" key="4">
    <source>
        <dbReference type="ARBA" id="ARBA00023098"/>
    </source>
</evidence>
<dbReference type="Proteomes" id="UP000252174">
    <property type="component" value="Unassembled WGS sequence"/>
</dbReference>
<accession>A0A369AJY4</accession>
<dbReference type="FunFam" id="3.30.300.30:FF:000008">
    <property type="entry name" value="2,3-dihydroxybenzoate-AMP ligase"/>
    <property type="match status" value="1"/>
</dbReference>